<keyword evidence="2" id="KW-1185">Reference proteome</keyword>
<gene>
    <name evidence="1" type="ORF">AVEN_202938_1</name>
</gene>
<dbReference type="AlphaFoldDB" id="A0A4Y2ANP9"/>
<name>A0A4Y2ANP9_ARAVE</name>
<accession>A0A4Y2ANP9</accession>
<dbReference type="OrthoDB" id="6766769at2759"/>
<evidence type="ECO:0000313" key="1">
    <source>
        <dbReference type="EMBL" id="GBL81521.1"/>
    </source>
</evidence>
<proteinExistence type="predicted"/>
<reference evidence="1 2" key="1">
    <citation type="journal article" date="2019" name="Sci. Rep.">
        <title>Orb-weaving spider Araneus ventricosus genome elucidates the spidroin gene catalogue.</title>
        <authorList>
            <person name="Kono N."/>
            <person name="Nakamura H."/>
            <person name="Ohtoshi R."/>
            <person name="Moran D.A.P."/>
            <person name="Shinohara A."/>
            <person name="Yoshida Y."/>
            <person name="Fujiwara M."/>
            <person name="Mori M."/>
            <person name="Tomita M."/>
            <person name="Arakawa K."/>
        </authorList>
    </citation>
    <scope>NUCLEOTIDE SEQUENCE [LARGE SCALE GENOMIC DNA]</scope>
</reference>
<sequence>MLLIDDICLVYWANFSMYEYVTNALLDDFSNLIFLGCDGTVVNTGVFNCSIRRHELKLYRPIQWIICLLHFNELSLRQLFQQKSSGPSSYSGDIGRILKG</sequence>
<evidence type="ECO:0000313" key="2">
    <source>
        <dbReference type="Proteomes" id="UP000499080"/>
    </source>
</evidence>
<comment type="caution">
    <text evidence="1">The sequence shown here is derived from an EMBL/GenBank/DDBJ whole genome shotgun (WGS) entry which is preliminary data.</text>
</comment>
<organism evidence="1 2">
    <name type="scientific">Araneus ventricosus</name>
    <name type="common">Orbweaver spider</name>
    <name type="synonym">Epeira ventricosa</name>
    <dbReference type="NCBI Taxonomy" id="182803"/>
    <lineage>
        <taxon>Eukaryota</taxon>
        <taxon>Metazoa</taxon>
        <taxon>Ecdysozoa</taxon>
        <taxon>Arthropoda</taxon>
        <taxon>Chelicerata</taxon>
        <taxon>Arachnida</taxon>
        <taxon>Araneae</taxon>
        <taxon>Araneomorphae</taxon>
        <taxon>Entelegynae</taxon>
        <taxon>Araneoidea</taxon>
        <taxon>Araneidae</taxon>
        <taxon>Araneus</taxon>
    </lineage>
</organism>
<protein>
    <submittedName>
        <fullName evidence="1">Uncharacterized protein</fullName>
    </submittedName>
</protein>
<dbReference type="Proteomes" id="UP000499080">
    <property type="component" value="Unassembled WGS sequence"/>
</dbReference>
<dbReference type="EMBL" id="BGPR01157108">
    <property type="protein sequence ID" value="GBL81521.1"/>
    <property type="molecule type" value="Genomic_DNA"/>
</dbReference>